<dbReference type="Proteomes" id="UP001152797">
    <property type="component" value="Unassembled WGS sequence"/>
</dbReference>
<dbReference type="EMBL" id="CAMXCT030003706">
    <property type="protein sequence ID" value="CAL4793160.1"/>
    <property type="molecule type" value="Genomic_DNA"/>
</dbReference>
<proteinExistence type="predicted"/>
<evidence type="ECO:0000313" key="1">
    <source>
        <dbReference type="EMBL" id="CAI4005848.1"/>
    </source>
</evidence>
<organism evidence="1">
    <name type="scientific">Cladocopium goreaui</name>
    <dbReference type="NCBI Taxonomy" id="2562237"/>
    <lineage>
        <taxon>Eukaryota</taxon>
        <taxon>Sar</taxon>
        <taxon>Alveolata</taxon>
        <taxon>Dinophyceae</taxon>
        <taxon>Suessiales</taxon>
        <taxon>Symbiodiniaceae</taxon>
        <taxon>Cladocopium</taxon>
    </lineage>
</organism>
<accession>A0A9P1GD12</accession>
<dbReference type="EMBL" id="CAMXCT020003706">
    <property type="protein sequence ID" value="CAL1159223.1"/>
    <property type="molecule type" value="Genomic_DNA"/>
</dbReference>
<sequence>MWCAAEIACAWHAGTNIVLVSCDGNRVDEELIAVIECLWNEEQEATLLGAGVTIEMIESSYCALRDHEHIELDRRGAAERLHQRVVQQVIENSRGLTRRQFASRLTISGRRRSADGLAPFMMLSDLRTPEVGSCARVIMYLLRNRLQEDICLYDPYDVANDLHNFRQEMAVAVAILVLLTQGMLQDVCFAGTMAACPFMCRDFLVPIRADEFFVYPDPGFWENLAEGKVFEGQTLAEMETDFDGVRAAYAKLFNVLALKFSQHGSEHIQNTEIAMIGARLQPMLLGKNS</sequence>
<evidence type="ECO:0000313" key="2">
    <source>
        <dbReference type="EMBL" id="CAL4793160.1"/>
    </source>
</evidence>
<comment type="caution">
    <text evidence="1">The sequence shown here is derived from an EMBL/GenBank/DDBJ whole genome shotgun (WGS) entry which is preliminary data.</text>
</comment>
<keyword evidence="3" id="KW-1185">Reference proteome</keyword>
<reference evidence="2 3" key="2">
    <citation type="submission" date="2024-05" db="EMBL/GenBank/DDBJ databases">
        <authorList>
            <person name="Chen Y."/>
            <person name="Shah S."/>
            <person name="Dougan E. K."/>
            <person name="Thang M."/>
            <person name="Chan C."/>
        </authorList>
    </citation>
    <scope>NUCLEOTIDE SEQUENCE [LARGE SCALE GENOMIC DNA]</scope>
</reference>
<dbReference type="AlphaFoldDB" id="A0A9P1GD12"/>
<reference evidence="1" key="1">
    <citation type="submission" date="2022-10" db="EMBL/GenBank/DDBJ databases">
        <authorList>
            <person name="Chen Y."/>
            <person name="Dougan E. K."/>
            <person name="Chan C."/>
            <person name="Rhodes N."/>
            <person name="Thang M."/>
        </authorList>
    </citation>
    <scope>NUCLEOTIDE SEQUENCE</scope>
</reference>
<dbReference type="OrthoDB" id="10554481at2759"/>
<name>A0A9P1GD12_9DINO</name>
<gene>
    <name evidence="1" type="ORF">C1SCF055_LOCUS31535</name>
</gene>
<protein>
    <submittedName>
        <fullName evidence="2">Sushi, von Willebrand factor type A, EGF and pentraxin domain-containing protein 1</fullName>
    </submittedName>
</protein>
<dbReference type="EMBL" id="CAMXCT010003706">
    <property type="protein sequence ID" value="CAI4005848.1"/>
    <property type="molecule type" value="Genomic_DNA"/>
</dbReference>
<evidence type="ECO:0000313" key="3">
    <source>
        <dbReference type="Proteomes" id="UP001152797"/>
    </source>
</evidence>